<dbReference type="Gene3D" id="3.30.450.20">
    <property type="entry name" value="PAS domain"/>
    <property type="match status" value="3"/>
</dbReference>
<protein>
    <submittedName>
        <fullName evidence="6">Diguanylate cyclase/phosphodiesterase with PAS/PAC sensor(S)</fullName>
    </submittedName>
</protein>
<dbReference type="GO" id="GO:0071732">
    <property type="term" value="P:cellular response to nitric oxide"/>
    <property type="evidence" value="ECO:0007669"/>
    <property type="project" value="UniProtKB-ARBA"/>
</dbReference>
<feature type="domain" description="GGDEF" evidence="5">
    <location>
        <begin position="427"/>
        <end position="565"/>
    </location>
</feature>
<dbReference type="FunFam" id="3.20.20.450:FF:000001">
    <property type="entry name" value="Cyclic di-GMP phosphodiesterase yahA"/>
    <property type="match status" value="1"/>
</dbReference>
<dbReference type="NCBIfam" id="TIGR00254">
    <property type="entry name" value="GGDEF"/>
    <property type="match status" value="1"/>
</dbReference>
<evidence type="ECO:0000259" key="2">
    <source>
        <dbReference type="PROSITE" id="PS50112"/>
    </source>
</evidence>
<dbReference type="EMBL" id="CP000089">
    <property type="protein sequence ID" value="AAZ46111.1"/>
    <property type="molecule type" value="Genomic_DNA"/>
</dbReference>
<dbReference type="InterPro" id="IPR012226">
    <property type="entry name" value="Diguanyl_cyclase/Pdiesterase"/>
</dbReference>
<dbReference type="Pfam" id="PF13426">
    <property type="entry name" value="PAS_9"/>
    <property type="match status" value="2"/>
</dbReference>
<dbReference type="PANTHER" id="PTHR44757">
    <property type="entry name" value="DIGUANYLATE CYCLASE DGCP"/>
    <property type="match status" value="1"/>
</dbReference>
<dbReference type="eggNOG" id="COG5001">
    <property type="taxonomic scope" value="Bacteria"/>
</dbReference>
<dbReference type="Pfam" id="PF12860">
    <property type="entry name" value="PAS_7"/>
    <property type="match status" value="1"/>
</dbReference>
<dbReference type="InterPro" id="IPR001633">
    <property type="entry name" value="EAL_dom"/>
</dbReference>
<dbReference type="InterPro" id="IPR000014">
    <property type="entry name" value="PAS"/>
</dbReference>
<dbReference type="InterPro" id="IPR043128">
    <property type="entry name" value="Rev_trsase/Diguanyl_cyclase"/>
</dbReference>
<feature type="domain" description="EAL" evidence="4">
    <location>
        <begin position="574"/>
        <end position="827"/>
    </location>
</feature>
<dbReference type="PROSITE" id="PS50112">
    <property type="entry name" value="PAS"/>
    <property type="match status" value="2"/>
</dbReference>
<evidence type="ECO:0000259" key="4">
    <source>
        <dbReference type="PROSITE" id="PS50883"/>
    </source>
</evidence>
<evidence type="ECO:0000259" key="5">
    <source>
        <dbReference type="PROSITE" id="PS50887"/>
    </source>
</evidence>
<feature type="domain" description="PAC" evidence="3">
    <location>
        <begin position="96"/>
        <end position="146"/>
    </location>
</feature>
<comment type="catalytic activity">
    <reaction evidence="1">
        <text>3',3'-c-di-GMP + H2O = 5'-phosphoguanylyl(3'-&gt;5')guanosine + H(+)</text>
        <dbReference type="Rhea" id="RHEA:24902"/>
        <dbReference type="ChEBI" id="CHEBI:15377"/>
        <dbReference type="ChEBI" id="CHEBI:15378"/>
        <dbReference type="ChEBI" id="CHEBI:58754"/>
        <dbReference type="ChEBI" id="CHEBI:58805"/>
        <dbReference type="EC" id="3.1.4.52"/>
    </reaction>
    <physiologicalReaction direction="left-to-right" evidence="1">
        <dbReference type="Rhea" id="RHEA:24903"/>
    </physiologicalReaction>
</comment>
<proteinExistence type="predicted"/>
<evidence type="ECO:0000259" key="3">
    <source>
        <dbReference type="PROSITE" id="PS50113"/>
    </source>
</evidence>
<dbReference type="SUPFAM" id="SSF141868">
    <property type="entry name" value="EAL domain-like"/>
    <property type="match status" value="1"/>
</dbReference>
<dbReference type="KEGG" id="dar:Daro_1362"/>
<dbReference type="NCBIfam" id="TIGR00229">
    <property type="entry name" value="sensory_box"/>
    <property type="match status" value="2"/>
</dbReference>
<reference evidence="6" key="1">
    <citation type="submission" date="2005-08" db="EMBL/GenBank/DDBJ databases">
        <title>Complete sequence of Dechloromonas aromatica RCB.</title>
        <authorList>
            <person name="Salinero K.K."/>
            <person name="Copeland A."/>
            <person name="Lucas S."/>
            <person name="Lapidus A."/>
            <person name="Barry K."/>
            <person name="Detter J.C."/>
            <person name="Glavina T."/>
            <person name="Hammon N."/>
            <person name="Israni S."/>
            <person name="Pitluck S."/>
            <person name="Di Bartolo G."/>
            <person name="Trong S."/>
            <person name="Schmutz J."/>
            <person name="Larimer F."/>
            <person name="Land M."/>
            <person name="Ivanova N."/>
            <person name="Richardson P."/>
        </authorList>
    </citation>
    <scope>NUCLEOTIDE SEQUENCE</scope>
    <source>
        <strain evidence="6">RCB</strain>
    </source>
</reference>
<dbReference type="SUPFAM" id="SSF55073">
    <property type="entry name" value="Nucleotide cyclase"/>
    <property type="match status" value="1"/>
</dbReference>
<dbReference type="eggNOG" id="COG3829">
    <property type="taxonomic scope" value="Bacteria"/>
</dbReference>
<dbReference type="CDD" id="cd01949">
    <property type="entry name" value="GGDEF"/>
    <property type="match status" value="1"/>
</dbReference>
<dbReference type="InterPro" id="IPR029787">
    <property type="entry name" value="Nucleotide_cyclase"/>
</dbReference>
<dbReference type="Gene3D" id="3.20.20.450">
    <property type="entry name" value="EAL domain"/>
    <property type="match status" value="1"/>
</dbReference>
<evidence type="ECO:0000256" key="1">
    <source>
        <dbReference type="ARBA" id="ARBA00051114"/>
    </source>
</evidence>
<feature type="domain" description="PAS" evidence="2">
    <location>
        <begin position="19"/>
        <end position="70"/>
    </location>
</feature>
<dbReference type="InterPro" id="IPR035965">
    <property type="entry name" value="PAS-like_dom_sf"/>
</dbReference>
<dbReference type="AlphaFoldDB" id="Q47GC0"/>
<dbReference type="InterPro" id="IPR000700">
    <property type="entry name" value="PAS-assoc_C"/>
</dbReference>
<dbReference type="InterPro" id="IPR052155">
    <property type="entry name" value="Biofilm_reg_signaling"/>
</dbReference>
<dbReference type="Pfam" id="PF00563">
    <property type="entry name" value="EAL"/>
    <property type="match status" value="1"/>
</dbReference>
<dbReference type="InterPro" id="IPR001610">
    <property type="entry name" value="PAC"/>
</dbReference>
<dbReference type="CDD" id="cd00130">
    <property type="entry name" value="PAS"/>
    <property type="match status" value="2"/>
</dbReference>
<feature type="domain" description="PAS" evidence="2">
    <location>
        <begin position="268"/>
        <end position="316"/>
    </location>
</feature>
<dbReference type="STRING" id="159087.Daro_1362"/>
<dbReference type="SMART" id="SM00091">
    <property type="entry name" value="PAS"/>
    <property type="match status" value="3"/>
</dbReference>
<dbReference type="SMART" id="SM00086">
    <property type="entry name" value="PAC"/>
    <property type="match status" value="2"/>
</dbReference>
<dbReference type="InterPro" id="IPR035919">
    <property type="entry name" value="EAL_sf"/>
</dbReference>
<name>Q47GC0_DECAR</name>
<dbReference type="FunFam" id="3.30.70.270:FF:000001">
    <property type="entry name" value="Diguanylate cyclase domain protein"/>
    <property type="match status" value="1"/>
</dbReference>
<dbReference type="CDD" id="cd01948">
    <property type="entry name" value="EAL"/>
    <property type="match status" value="1"/>
</dbReference>
<dbReference type="PROSITE" id="PS50883">
    <property type="entry name" value="EAL"/>
    <property type="match status" value="1"/>
</dbReference>
<evidence type="ECO:0000313" key="6">
    <source>
        <dbReference type="EMBL" id="AAZ46111.1"/>
    </source>
</evidence>
<dbReference type="Pfam" id="PF00990">
    <property type="entry name" value="GGDEF"/>
    <property type="match status" value="1"/>
</dbReference>
<organism evidence="6">
    <name type="scientific">Dechloromonas aromatica (strain RCB)</name>
    <dbReference type="NCBI Taxonomy" id="159087"/>
    <lineage>
        <taxon>Bacteria</taxon>
        <taxon>Pseudomonadati</taxon>
        <taxon>Pseudomonadota</taxon>
        <taxon>Betaproteobacteria</taxon>
        <taxon>Rhodocyclales</taxon>
        <taxon>Azonexaceae</taxon>
        <taxon>Dechloromonas</taxon>
    </lineage>
</organism>
<feature type="domain" description="PAC" evidence="3">
    <location>
        <begin position="343"/>
        <end position="395"/>
    </location>
</feature>
<dbReference type="SUPFAM" id="SSF55785">
    <property type="entry name" value="PYP-like sensor domain (PAS domain)"/>
    <property type="match status" value="3"/>
</dbReference>
<sequence>MYQRYRRLVIRLEQALRTSEARLHSFFDATPDALLISDAHGTITMANQQVEKLLGYVAAELVGKSIEDLVPNRFKASHPVLRSEFTASPRARRMGNGMAVKARRKDGSECDVDVSLSRIETDEGMFFASALRDISERKRKEEELRRQNGVLSTIFQSFPGGITLFDADLRLVAFNDQFKALLDLPDVLFEQPEPDFETLIRYNAARGEYGPGDPEQQVAAIIARTKKFVPHKIERVRPDGTSLSIRGVPLASGGFLSIYTDITDRKQSEEQLRIAAAAFESQTCMIITDANRVIQRVNRAFIETTGYSAEEAVGQTPRLLQSGRHGADFYREMWETIHRTGAWQGEIWGRRKNGEVYPKWLSISAVVGTNGRVSHYIGTHNDITERKKAEERINALAFFDQLTGLPNRTLLLDRLKQTILSSGRSDSHGALLFIDLDNFKTLNDTLGHDVGDQLLKQVALRLTHCVRDGDTVARLGGDEFVVVLANLNTNDKEAAQDTETVAEKILATLNQTYQLGHVTHHSSASIGATLFKGPLIPIDDLMKQADLSMYKAKAAGRNAVRFFDPSMEIAVKVRAEMEDDLLRALAEKQFLLHYQAQMVGERLTGAEVLLRWQHPQRGMVSPAEFIPLAEETGLILPLGHWVLETACTQLAQWAGRPEVAHLTLAVNVSAHQFRQNDFVDQVLGVLEKTGANPQRLKLELTESLLVENVEDIIDKMAALKHRGVGFSLDDFGTGYSSLSYLKRLPLDHLKIDQSFVRDVLTDSNDASIARTIVALANSLGLGVIAEGVETEAQRDFLASSGCHTYQGYYFSRPLPIEDFESFTLTAICSSCPERTDPKTCGCKAFVSLMSQLKSESIITNEN</sequence>
<dbReference type="SMART" id="SM00052">
    <property type="entry name" value="EAL"/>
    <property type="match status" value="1"/>
</dbReference>
<dbReference type="Gene3D" id="3.30.70.270">
    <property type="match status" value="1"/>
</dbReference>
<dbReference type="PIRSF" id="PIRSF005925">
    <property type="entry name" value="Dos"/>
    <property type="match status" value="1"/>
</dbReference>
<dbReference type="InterPro" id="IPR000160">
    <property type="entry name" value="GGDEF_dom"/>
</dbReference>
<dbReference type="HOGENOM" id="CLU_000445_70_20_4"/>
<dbReference type="eggNOG" id="COG2202">
    <property type="taxonomic scope" value="Bacteria"/>
</dbReference>
<dbReference type="PROSITE" id="PS50113">
    <property type="entry name" value="PAC"/>
    <property type="match status" value="2"/>
</dbReference>
<dbReference type="SMART" id="SM00267">
    <property type="entry name" value="GGDEF"/>
    <property type="match status" value="1"/>
</dbReference>
<dbReference type="PROSITE" id="PS50887">
    <property type="entry name" value="GGDEF"/>
    <property type="match status" value="1"/>
</dbReference>
<dbReference type="PANTHER" id="PTHR44757:SF2">
    <property type="entry name" value="BIOFILM ARCHITECTURE MAINTENANCE PROTEIN MBAA"/>
    <property type="match status" value="1"/>
</dbReference>
<dbReference type="GO" id="GO:0071111">
    <property type="term" value="F:cyclic-guanylate-specific phosphodiesterase activity"/>
    <property type="evidence" value="ECO:0007669"/>
    <property type="project" value="UniProtKB-EC"/>
</dbReference>
<accession>Q47GC0</accession>
<gene>
    <name evidence="6" type="ordered locus">Daro_1362</name>
</gene>